<feature type="transmembrane region" description="Helical" evidence="1">
    <location>
        <begin position="101"/>
        <end position="121"/>
    </location>
</feature>
<sequence>MKKILVDSDLPSLMNNYRLQTILALVPNLFFILTITSYLAIYYSLFSYIGDSKGLAYGLLGNLLIFIVLAFFSFFTGLISFIYYILHVVKNPNLQEHDNRLLWIIGVVFGMGLGTLIYWWTQIKKKDPKPLIDIYSDNL</sequence>
<evidence type="ECO:0008006" key="4">
    <source>
        <dbReference type="Google" id="ProtNLM"/>
    </source>
</evidence>
<keyword evidence="1" id="KW-0812">Transmembrane</keyword>
<dbReference type="STRING" id="865938.Weevi_0521"/>
<accession>F0NZB1</accession>
<protein>
    <recommendedName>
        <fullName evidence="4">Cardiolipin synthase N-terminal domain-containing protein</fullName>
    </recommendedName>
</protein>
<dbReference type="AlphaFoldDB" id="F0NZB1"/>
<dbReference type="KEGG" id="wvi:Weevi_0521"/>
<dbReference type="OrthoDB" id="1441393at2"/>
<evidence type="ECO:0000313" key="3">
    <source>
        <dbReference type="Proteomes" id="UP000008641"/>
    </source>
</evidence>
<proteinExistence type="predicted"/>
<organism evidence="2 3">
    <name type="scientific">Weeksella virosa (strain ATCC 43766 / DSM 16922 / JCM 21250 / CCUG 30538 / CDC 9751 / IAM 14551 / NBRC 16016 / NCTC 11634 / CL345/78)</name>
    <dbReference type="NCBI Taxonomy" id="865938"/>
    <lineage>
        <taxon>Bacteria</taxon>
        <taxon>Pseudomonadati</taxon>
        <taxon>Bacteroidota</taxon>
        <taxon>Flavobacteriia</taxon>
        <taxon>Flavobacteriales</taxon>
        <taxon>Weeksellaceae</taxon>
        <taxon>Weeksella</taxon>
    </lineage>
</organism>
<dbReference type="eggNOG" id="ENOG5033KZK">
    <property type="taxonomic scope" value="Bacteria"/>
</dbReference>
<gene>
    <name evidence="2" type="ordered locus">Weevi_0521</name>
</gene>
<dbReference type="Proteomes" id="UP000008641">
    <property type="component" value="Chromosome"/>
</dbReference>
<keyword evidence="1" id="KW-0472">Membrane</keyword>
<dbReference type="EMBL" id="CP002455">
    <property type="protein sequence ID" value="ADX67240.1"/>
    <property type="molecule type" value="Genomic_DNA"/>
</dbReference>
<keyword evidence="1" id="KW-1133">Transmembrane helix</keyword>
<feature type="transmembrane region" description="Helical" evidence="1">
    <location>
        <begin position="21"/>
        <end position="43"/>
    </location>
</feature>
<reference evidence="3" key="2">
    <citation type="journal article" date="2011" name="Stand. Genomic Sci.">
        <title>Complete genome sequence of Weeksella virosa type strain (9751T).</title>
        <authorList>
            <person name="Lang E."/>
            <person name="Teshima H."/>
            <person name="Lucas S."/>
            <person name="Lapidus A."/>
            <person name="Hammon N."/>
            <person name="Deshpande S."/>
            <person name="Nolan M."/>
            <person name="Cheng J."/>
            <person name="Pitluck S."/>
            <person name="Liolios K."/>
            <person name="Pagani I."/>
            <person name="Mikhailova N."/>
            <person name="Ivanova N."/>
            <person name="Mavromatis K."/>
            <person name="Pati A."/>
            <person name="Tapia R."/>
            <person name="Han C."/>
            <person name="Goodwin L."/>
            <person name="Chen A."/>
            <person name="Palaniappan K."/>
            <person name="Land M."/>
            <person name="Hauser L."/>
            <person name="Chang Y."/>
            <person name="Jeffries C."/>
            <person name="Brambilla E."/>
            <person name="Kopitz M."/>
            <person name="Rohde M."/>
            <person name="Goker M."/>
            <person name="Tindall B."/>
            <person name="Detter J."/>
            <person name="Woyke T."/>
            <person name="Bristow J."/>
            <person name="Eisen J."/>
            <person name="Markowitz V."/>
            <person name="Hugenholtz P."/>
            <person name="Klenk H."/>
            <person name="Kyrpides N."/>
        </authorList>
    </citation>
    <scope>NUCLEOTIDE SEQUENCE [LARGE SCALE GENOMIC DNA]</scope>
    <source>
        <strain evidence="3">ATCC 43766 / DSM 16922 / JCM 21250 / NBRC 16016 / NCTC 11634 / CL345/78</strain>
    </source>
</reference>
<feature type="transmembrane region" description="Helical" evidence="1">
    <location>
        <begin position="63"/>
        <end position="89"/>
    </location>
</feature>
<dbReference type="HOGENOM" id="CLU_1979897_0_0_10"/>
<dbReference type="RefSeq" id="WP_013597632.1">
    <property type="nucleotide sequence ID" value="NC_015144.1"/>
</dbReference>
<evidence type="ECO:0000256" key="1">
    <source>
        <dbReference type="SAM" id="Phobius"/>
    </source>
</evidence>
<keyword evidence="3" id="KW-1185">Reference proteome</keyword>
<evidence type="ECO:0000313" key="2">
    <source>
        <dbReference type="EMBL" id="ADX67240.1"/>
    </source>
</evidence>
<name>F0NZB1_WEEVC</name>
<reference evidence="2 3" key="1">
    <citation type="journal article" date="2011" name="Stand. Genomic Sci.">
        <title>Complete genome sequence of Weeksella virosa type strain (9751).</title>
        <authorList>
            <person name="Lang E."/>
            <person name="Teshima H."/>
            <person name="Lucas S."/>
            <person name="Lapidus A."/>
            <person name="Hammon N."/>
            <person name="Deshpande S."/>
            <person name="Nolan M."/>
            <person name="Cheng J.F."/>
            <person name="Pitluck S."/>
            <person name="Liolios K."/>
            <person name="Pagani I."/>
            <person name="Mikhailova N."/>
            <person name="Ivanova N."/>
            <person name="Mavromatis K."/>
            <person name="Pati A."/>
            <person name="Tapia R."/>
            <person name="Han C."/>
            <person name="Goodwin L."/>
            <person name="Chen A."/>
            <person name="Palaniappan K."/>
            <person name="Land M."/>
            <person name="Hauser L."/>
            <person name="Chang Y.J."/>
            <person name="Jeffries C.D."/>
            <person name="Brambilla E.M."/>
            <person name="Kopitz M."/>
            <person name="Rohde M."/>
            <person name="Goker M."/>
            <person name="Tindall B.J."/>
            <person name="Detter J.C."/>
            <person name="Woyke T."/>
            <person name="Bristow J."/>
            <person name="Eisen J.A."/>
            <person name="Markowitz V."/>
            <person name="Hugenholtz P."/>
            <person name="Klenk H.P."/>
            <person name="Kyrpides N.C."/>
        </authorList>
    </citation>
    <scope>NUCLEOTIDE SEQUENCE [LARGE SCALE GENOMIC DNA]</scope>
    <source>
        <strain evidence="3">ATCC 43766 / DSM 16922 / JCM 21250 / NBRC 16016 / NCTC 11634 / CL345/78</strain>
    </source>
</reference>